<feature type="region of interest" description="Disordered" evidence="14">
    <location>
        <begin position="1142"/>
        <end position="1169"/>
    </location>
</feature>
<evidence type="ECO:0000256" key="9">
    <source>
        <dbReference type="ARBA" id="ARBA00022840"/>
    </source>
</evidence>
<feature type="compositionally biased region" description="Low complexity" evidence="14">
    <location>
        <begin position="1275"/>
        <end position="1289"/>
    </location>
</feature>
<dbReference type="PANTHER" id="PTHR45748">
    <property type="entry name" value="1-PHOSPHATIDYLINOSITOL 3-PHOSPHATE 5-KINASE-RELATED"/>
    <property type="match status" value="1"/>
</dbReference>
<dbReference type="KEGG" id="opa:HPODL_04672"/>
<feature type="region of interest" description="Disordered" evidence="14">
    <location>
        <begin position="1259"/>
        <end position="1292"/>
    </location>
</feature>
<evidence type="ECO:0000256" key="6">
    <source>
        <dbReference type="ARBA" id="ARBA00022771"/>
    </source>
</evidence>
<dbReference type="InterPro" id="IPR044769">
    <property type="entry name" value="PIKfyve_PIPKc"/>
</dbReference>
<dbReference type="eggNOG" id="KOG0230">
    <property type="taxonomic scope" value="Eukaryota"/>
</dbReference>
<feature type="domain" description="FYVE-type" evidence="15">
    <location>
        <begin position="67"/>
        <end position="126"/>
    </location>
</feature>
<dbReference type="GO" id="GO:0000285">
    <property type="term" value="F:1-phosphatidylinositol-3-phosphate 5-kinase activity"/>
    <property type="evidence" value="ECO:0007669"/>
    <property type="project" value="UniProtKB-EC"/>
</dbReference>
<dbReference type="InterPro" id="IPR027484">
    <property type="entry name" value="PInositol-4-P-5-kinase_N"/>
</dbReference>
<dbReference type="Pfam" id="PF01504">
    <property type="entry name" value="PIP5K"/>
    <property type="match status" value="1"/>
</dbReference>
<dbReference type="PROSITE" id="PS51455">
    <property type="entry name" value="PIPK"/>
    <property type="match status" value="1"/>
</dbReference>
<dbReference type="Proteomes" id="UP000008673">
    <property type="component" value="Unassembled WGS sequence"/>
</dbReference>
<dbReference type="STRING" id="871575.W1QHX6"/>
<proteinExistence type="predicted"/>
<comment type="caution">
    <text evidence="17">The sequence shown here is derived from an EMBL/GenBank/DDBJ whole genome shotgun (WGS) entry which is preliminary data.</text>
</comment>
<dbReference type="GeneID" id="25774099"/>
<dbReference type="CDD" id="cd17300">
    <property type="entry name" value="PIPKc_PIKfyve"/>
    <property type="match status" value="1"/>
</dbReference>
<evidence type="ECO:0000256" key="8">
    <source>
        <dbReference type="ARBA" id="ARBA00022833"/>
    </source>
</evidence>
<evidence type="ECO:0000256" key="10">
    <source>
        <dbReference type="ARBA" id="ARBA00075294"/>
    </source>
</evidence>
<evidence type="ECO:0000256" key="7">
    <source>
        <dbReference type="ARBA" id="ARBA00022777"/>
    </source>
</evidence>
<feature type="domain" description="PIPK" evidence="16">
    <location>
        <begin position="1357"/>
        <end position="1682"/>
    </location>
</feature>
<dbReference type="RefSeq" id="XP_013936490.1">
    <property type="nucleotide sequence ID" value="XM_014081015.1"/>
</dbReference>
<keyword evidence="5 12" id="KW-0547">Nucleotide-binding</keyword>
<evidence type="ECO:0000259" key="16">
    <source>
        <dbReference type="PROSITE" id="PS51455"/>
    </source>
</evidence>
<feature type="compositionally biased region" description="Polar residues" evidence="14">
    <location>
        <begin position="141"/>
        <end position="153"/>
    </location>
</feature>
<feature type="region of interest" description="Disordered" evidence="14">
    <location>
        <begin position="218"/>
        <end position="244"/>
    </location>
</feature>
<dbReference type="PROSITE" id="PS50178">
    <property type="entry name" value="ZF_FYVE"/>
    <property type="match status" value="1"/>
</dbReference>
<reference evidence="17 18" key="1">
    <citation type="journal article" date="2013" name="BMC Genomics">
        <title>Genome sequence and analysis of methylotrophic yeast Hansenula polymorpha DL1.</title>
        <authorList>
            <person name="Ravin N.V."/>
            <person name="Eldarov M.A."/>
            <person name="Kadnikov V.V."/>
            <person name="Beletsky A.V."/>
            <person name="Schneider J."/>
            <person name="Mardanova E.S."/>
            <person name="Smekalova E.M."/>
            <person name="Zvereva M.I."/>
            <person name="Dontsova O.A."/>
            <person name="Mardanov A.V."/>
            <person name="Skryabin K.G."/>
        </authorList>
    </citation>
    <scope>NUCLEOTIDE SEQUENCE [LARGE SCALE GENOMIC DNA]</scope>
    <source>
        <strain evidence="18">ATCC 26012 / BCRC 20466 / JCM 22074 / NRRL Y-7560 / DL-1</strain>
    </source>
</reference>
<dbReference type="FunFam" id="3.30.810.10:FF:000001">
    <property type="entry name" value="1-phosphatidylinositol 3-phosphate 5-kinase FAB1"/>
    <property type="match status" value="1"/>
</dbReference>
<dbReference type="SUPFAM" id="SSF52029">
    <property type="entry name" value="GroEL apical domain-like"/>
    <property type="match status" value="1"/>
</dbReference>
<evidence type="ECO:0000256" key="13">
    <source>
        <dbReference type="SAM" id="Coils"/>
    </source>
</evidence>
<evidence type="ECO:0000256" key="2">
    <source>
        <dbReference type="ARBA" id="ARBA00012009"/>
    </source>
</evidence>
<evidence type="ECO:0000256" key="14">
    <source>
        <dbReference type="SAM" id="MobiDB-lite"/>
    </source>
</evidence>
<dbReference type="InterPro" id="IPR011011">
    <property type="entry name" value="Znf_FYVE_PHD"/>
</dbReference>
<dbReference type="SMART" id="SM00064">
    <property type="entry name" value="FYVE"/>
    <property type="match status" value="1"/>
</dbReference>
<dbReference type="SUPFAM" id="SSF57903">
    <property type="entry name" value="FYVE/PHD zinc finger"/>
    <property type="match status" value="1"/>
</dbReference>
<feature type="compositionally biased region" description="Acidic residues" evidence="14">
    <location>
        <begin position="1154"/>
        <end position="1163"/>
    </location>
</feature>
<dbReference type="GO" id="GO:0046854">
    <property type="term" value="P:phosphatidylinositol phosphate biosynthetic process"/>
    <property type="evidence" value="ECO:0007669"/>
    <property type="project" value="EnsemblFungi"/>
</dbReference>
<feature type="region of interest" description="Disordered" evidence="14">
    <location>
        <begin position="134"/>
        <end position="191"/>
    </location>
</feature>
<organism evidence="17 18">
    <name type="scientific">Ogataea parapolymorpha (strain ATCC 26012 / BCRC 20466 / JCM 22074 / NRRL Y-7560 / DL-1)</name>
    <name type="common">Yeast</name>
    <name type="synonym">Hansenula polymorpha</name>
    <dbReference type="NCBI Taxonomy" id="871575"/>
    <lineage>
        <taxon>Eukaryota</taxon>
        <taxon>Fungi</taxon>
        <taxon>Dikarya</taxon>
        <taxon>Ascomycota</taxon>
        <taxon>Saccharomycotina</taxon>
        <taxon>Pichiomycetes</taxon>
        <taxon>Pichiales</taxon>
        <taxon>Pichiaceae</taxon>
        <taxon>Ogataea</taxon>
    </lineage>
</organism>
<dbReference type="Gene3D" id="3.30.800.10">
    <property type="entry name" value="Phosphatidylinositol Phosphate Kinase II Beta"/>
    <property type="match status" value="1"/>
</dbReference>
<dbReference type="Gene3D" id="3.30.40.10">
    <property type="entry name" value="Zinc/RING finger domain, C3HC4 (zinc finger)"/>
    <property type="match status" value="1"/>
</dbReference>
<evidence type="ECO:0000313" key="17">
    <source>
        <dbReference type="EMBL" id="ESX01904.1"/>
    </source>
</evidence>
<evidence type="ECO:0000256" key="5">
    <source>
        <dbReference type="ARBA" id="ARBA00022741"/>
    </source>
</evidence>
<dbReference type="GO" id="GO:0010008">
    <property type="term" value="C:endosome membrane"/>
    <property type="evidence" value="ECO:0007669"/>
    <property type="project" value="EnsemblFungi"/>
</dbReference>
<dbReference type="PANTHER" id="PTHR45748:SF7">
    <property type="entry name" value="1-PHOSPHATIDYLINOSITOL 3-PHOSPHATE 5-KINASE-RELATED"/>
    <property type="match status" value="1"/>
</dbReference>
<keyword evidence="7 12" id="KW-0418">Kinase</keyword>
<sequence>MSFKLGLSGSAHSTTQLSDHVLPSHASVHRASVNDSYNDLTLNLMSTLRNKHNTEPQGLGRDYWLDDSSATKCRSCDRTFTTFRRKHHCRICGKIFCSNCTTFIDGDKFNHPGKMRVCLLCLKLADRYEEYASSEDESVGDESNSSTQVSETLSPVRADSESRDTQSLAATTDEQFVPRSAPTPPPMMAIPTTRKGEAIEIDIPRSNSVSRRSRGNTLLANRPFHAGNGDTGSRAGNGGAEQDKKTLTPLNFTTAAANAAADAASSIFNFGTAILPGNHQPSADLRHDEEYALSASHTLLGSPSELSDDEDEPGLLAFTSVHSNPLNNHEFNWTYHSPNASMFKLEDTGSMTGRKVFRSNRPRRPTNFHRLKHRRMSRSGTRVASDASSSAPFGRTASGVFGFGFEEFEFMDDFLRAGENHARQLLTQLLTDRKVEHIDVWARTLIKCLKRVSSVPVELANGESFDISNYLKLKRIPGSSIEDSGVLDGIVFSKCLPLKTMADCIQNPRIMLVTFQIEYEQEADTRFSSLEPLIAQQDQYLEKLVARIVALKPNVVLAESTVNGYALKLLADAGITVAFNLKPQLLKKIARMTKADVVNSIDKLATNPALGRCGKFEVRSYVHDSVRRTYVFLTGCNPEAGFTVVLRGGSREELAKVKECATLMAYVFFNVKLESGLMRDQCLQAGDYELHSAVEPLHSMSLGSYQDVERAFDVRILSSSPWVRFERPFVLERLALYQARLDKNAELRRRFAELTAGNAGTGEAVGDLLLQWNVRIDADELPQRDADLAKLVEQHEDYVDKHNRYEISLAEKQWEQFWHPRRFVFFDPNYHQNIVTLYSMVSTKNATPCVGPEIQVTDYYWDNDFCLGQYIEHLCVNAGQLCTEGCGLTLKEHFRSYVHGSGKVDVVVETNPKPLQGRENMIMAWSLCKSCQNTTPVLPLSDNAWKYSFGKYLELSFWCRGMKVKGAACAHDFYRDQIHYFSFQNLAVRVEYSEVEILELVPPKFQLFWKPEYDLQIKVQTYKQVVKRTTVFFESVRSRLNRLKLDSMTEDRIEAAQQRVQELKTRVDQQQTAMLQLAEDIYRTTPVSGHLRLTGVIREVQELSNDWNFEFQEFDKDFLPTEKEIKKITAFQLDRLFKAGNDKPGELAEKEKEEEKEEKEEEGAGTRRRGNLVLEKIQELQQGSSELQNHILETGDRVLPRLTELNSEGKVKKLAEYFDAQEFFRQREEEKRKLQENSYRHKLVASRPTVEVYKNVKDAVEEERAESDRREEPKQQPAQTQPQQTQTQPEKSSLLKSLTHFWADRSATLWEPLSYPLGPTEHIFVDSDVIVREDEPSSIIAFCLNTADYGSKLYYQEKQQQQDETDDGESASVRSEHETKQSPASSYTGDGTACSPDLEKIMLKKGFHLKYQFEEGYSTISCKIFFAEQFDAFRRQCGVSTKYVESLSRCVKWDSTGGKSGSAFLKTLDDRFIIKELSRSELEAFVQFAPSYFEYFAQALFHSLPTVLVKIFGFYQIQVKTNMPGARSYTMNVLIMENLFYNRKMTRIFDLKGSMRNRHVEQTGKENEVLLDENMVEYIYESPLFVRENAKRLLRASLWNDTLFLAKMNVMDYSLVVGIDSENKELVVGIIDCIRTFTWDKKLESWVKEKGLVGGTGVGKEPTVITPKQYKNRFREAMERYILMAPGPFYTST</sequence>
<dbReference type="SMART" id="SM00330">
    <property type="entry name" value="PIPKc"/>
    <property type="match status" value="1"/>
</dbReference>
<dbReference type="FunFam" id="3.30.800.10:FF:000005">
    <property type="entry name" value="1-phosphatidylinositol-3-phosphate 5-kinase (Fab1)"/>
    <property type="match status" value="1"/>
</dbReference>
<dbReference type="Pfam" id="PF00118">
    <property type="entry name" value="Cpn60_TCP1"/>
    <property type="match status" value="1"/>
</dbReference>
<accession>W1QHX6</accession>
<evidence type="ECO:0000256" key="3">
    <source>
        <dbReference type="ARBA" id="ARBA00022679"/>
    </source>
</evidence>
<name>W1QHX6_OGAPD</name>
<feature type="compositionally biased region" description="Polar residues" evidence="14">
    <location>
        <begin position="165"/>
        <end position="174"/>
    </location>
</feature>
<dbReference type="FunFam" id="3.50.7.10:FF:000007">
    <property type="entry name" value="1-phosphatidylinositol 3-phosphate 5-kinase isoform X1"/>
    <property type="match status" value="1"/>
</dbReference>
<dbReference type="GO" id="GO:0005524">
    <property type="term" value="F:ATP binding"/>
    <property type="evidence" value="ECO:0007669"/>
    <property type="project" value="UniProtKB-UniRule"/>
</dbReference>
<keyword evidence="13" id="KW-0175">Coiled coil</keyword>
<dbReference type="InterPro" id="IPR002423">
    <property type="entry name" value="Cpn60/GroEL/TCP-1"/>
</dbReference>
<dbReference type="InterPro" id="IPR013083">
    <property type="entry name" value="Znf_RING/FYVE/PHD"/>
</dbReference>
<dbReference type="Pfam" id="PF01363">
    <property type="entry name" value="FYVE"/>
    <property type="match status" value="1"/>
</dbReference>
<dbReference type="InterPro" id="IPR027409">
    <property type="entry name" value="GroEL-like_apical_dom_sf"/>
</dbReference>
<keyword evidence="8" id="KW-0862">Zinc</keyword>
<dbReference type="OrthoDB" id="158357at2759"/>
<dbReference type="InterPro" id="IPR000306">
    <property type="entry name" value="Znf_FYVE"/>
</dbReference>
<evidence type="ECO:0000256" key="11">
    <source>
        <dbReference type="PROSITE-ProRule" id="PRU00091"/>
    </source>
</evidence>
<keyword evidence="18" id="KW-1185">Reference proteome</keyword>
<dbReference type="CDD" id="cd03334">
    <property type="entry name" value="Fab1_TCP"/>
    <property type="match status" value="1"/>
</dbReference>
<gene>
    <name evidence="17" type="ORF">HPODL_04672</name>
</gene>
<feature type="compositionally biased region" description="Basic and acidic residues" evidence="14">
    <location>
        <begin position="1142"/>
        <end position="1153"/>
    </location>
</feature>
<feature type="coiled-coil region" evidence="13">
    <location>
        <begin position="1046"/>
        <end position="1080"/>
    </location>
</feature>
<dbReference type="GO" id="GO:0008270">
    <property type="term" value="F:zinc ion binding"/>
    <property type="evidence" value="ECO:0007669"/>
    <property type="project" value="UniProtKB-KW"/>
</dbReference>
<feature type="region of interest" description="Disordered" evidence="14">
    <location>
        <begin position="1357"/>
        <end position="1392"/>
    </location>
</feature>
<keyword evidence="3 12" id="KW-0808">Transferase</keyword>
<evidence type="ECO:0000256" key="4">
    <source>
        <dbReference type="ARBA" id="ARBA00022723"/>
    </source>
</evidence>
<dbReference type="GO" id="GO:0000329">
    <property type="term" value="C:fungal-type vacuole membrane"/>
    <property type="evidence" value="ECO:0007669"/>
    <property type="project" value="EnsemblFungi"/>
</dbReference>
<evidence type="ECO:0000313" key="18">
    <source>
        <dbReference type="Proteomes" id="UP000008673"/>
    </source>
</evidence>
<comment type="catalytic activity">
    <reaction evidence="1">
        <text>a 1,2-diacyl-sn-glycero-3-phospho-(1D-myo-inositol-3-phosphate) + ATP = a 1,2-diacyl-sn-glycero-3-phospho-(1D-myo-inositol-3,5-bisphosphate) + ADP + H(+)</text>
        <dbReference type="Rhea" id="RHEA:13609"/>
        <dbReference type="ChEBI" id="CHEBI:15378"/>
        <dbReference type="ChEBI" id="CHEBI:30616"/>
        <dbReference type="ChEBI" id="CHEBI:57923"/>
        <dbReference type="ChEBI" id="CHEBI:58088"/>
        <dbReference type="ChEBI" id="CHEBI:456216"/>
        <dbReference type="EC" id="2.7.1.150"/>
    </reaction>
</comment>
<dbReference type="Gene3D" id="3.30.810.10">
    <property type="entry name" value="2-Layer Sandwich"/>
    <property type="match status" value="1"/>
</dbReference>
<keyword evidence="9 12" id="KW-0067">ATP-binding</keyword>
<keyword evidence="4" id="KW-0479">Metal-binding</keyword>
<dbReference type="EC" id="2.7.1.150" evidence="2"/>
<dbReference type="HOGENOM" id="CLU_000480_3_1_1"/>
<dbReference type="GO" id="GO:0070772">
    <property type="term" value="C:PAS complex"/>
    <property type="evidence" value="ECO:0007669"/>
    <property type="project" value="EnsemblFungi"/>
</dbReference>
<protein>
    <recommendedName>
        <fullName evidence="2">1-phosphatidylinositol-3-phosphate 5-kinase</fullName>
        <ecNumber evidence="2">2.7.1.150</ecNumber>
    </recommendedName>
    <alternativeName>
        <fullName evidence="10">Type III PIP kinase</fullName>
    </alternativeName>
</protein>
<evidence type="ECO:0000259" key="15">
    <source>
        <dbReference type="PROSITE" id="PS50178"/>
    </source>
</evidence>
<dbReference type="SUPFAM" id="SSF56104">
    <property type="entry name" value="SAICAR synthase-like"/>
    <property type="match status" value="1"/>
</dbReference>
<dbReference type="Gene3D" id="3.50.7.10">
    <property type="entry name" value="GroEL"/>
    <property type="match status" value="1"/>
</dbReference>
<dbReference type="GO" id="GO:0032266">
    <property type="term" value="F:phosphatidylinositol-3-phosphate binding"/>
    <property type="evidence" value="ECO:0007669"/>
    <property type="project" value="EnsemblFungi"/>
</dbReference>
<dbReference type="InterPro" id="IPR017455">
    <property type="entry name" value="Znf_FYVE-rel"/>
</dbReference>
<evidence type="ECO:0000256" key="1">
    <source>
        <dbReference type="ARBA" id="ARBA00000768"/>
    </source>
</evidence>
<dbReference type="EMBL" id="AEOI02000004">
    <property type="protein sequence ID" value="ESX01904.1"/>
    <property type="molecule type" value="Genomic_DNA"/>
</dbReference>
<dbReference type="InterPro" id="IPR002498">
    <property type="entry name" value="PInositol-4-P-4/5-kinase_core"/>
</dbReference>
<keyword evidence="6 11" id="KW-0863">Zinc-finger</keyword>
<dbReference type="InterPro" id="IPR027483">
    <property type="entry name" value="PInositol-4-P-4/5-kinase_C_sf"/>
</dbReference>
<dbReference type="OMA" id="WQSFGSM"/>
<evidence type="ECO:0000256" key="12">
    <source>
        <dbReference type="PROSITE-ProRule" id="PRU00781"/>
    </source>
</evidence>